<evidence type="ECO:0000313" key="1">
    <source>
        <dbReference type="EMBL" id="KAJ5120699.1"/>
    </source>
</evidence>
<name>A0A9W9KUY2_9EURO</name>
<evidence type="ECO:0000313" key="2">
    <source>
        <dbReference type="Proteomes" id="UP001149079"/>
    </source>
</evidence>
<keyword evidence="2" id="KW-1185">Reference proteome</keyword>
<dbReference type="RefSeq" id="XP_056517203.1">
    <property type="nucleotide sequence ID" value="XM_056670830.1"/>
</dbReference>
<proteinExistence type="predicted"/>
<sequence>MAHHGSGWTPIELETLDAKFLSSRTSGTAFPHDSAGDVTRCRLRRYEGSACSMQGEKQDMLH</sequence>
<gene>
    <name evidence="1" type="ORF">N7515_010087</name>
</gene>
<dbReference type="EMBL" id="JAPQKL010000008">
    <property type="protein sequence ID" value="KAJ5120699.1"/>
    <property type="molecule type" value="Genomic_DNA"/>
</dbReference>
<accession>A0A9W9KUY2</accession>
<comment type="caution">
    <text evidence="1">The sequence shown here is derived from an EMBL/GenBank/DDBJ whole genome shotgun (WGS) entry which is preliminary data.</text>
</comment>
<organism evidence="1 2">
    <name type="scientific">Penicillium bovifimosum</name>
    <dbReference type="NCBI Taxonomy" id="126998"/>
    <lineage>
        <taxon>Eukaryota</taxon>
        <taxon>Fungi</taxon>
        <taxon>Dikarya</taxon>
        <taxon>Ascomycota</taxon>
        <taxon>Pezizomycotina</taxon>
        <taxon>Eurotiomycetes</taxon>
        <taxon>Eurotiomycetidae</taxon>
        <taxon>Eurotiales</taxon>
        <taxon>Aspergillaceae</taxon>
        <taxon>Penicillium</taxon>
    </lineage>
</organism>
<protein>
    <submittedName>
        <fullName evidence="1">Uncharacterized protein</fullName>
    </submittedName>
</protein>
<dbReference type="Proteomes" id="UP001149079">
    <property type="component" value="Unassembled WGS sequence"/>
</dbReference>
<reference evidence="1" key="1">
    <citation type="submission" date="2022-11" db="EMBL/GenBank/DDBJ databases">
        <authorList>
            <person name="Petersen C."/>
        </authorList>
    </citation>
    <scope>NUCLEOTIDE SEQUENCE</scope>
    <source>
        <strain evidence="1">IBT 22155</strain>
    </source>
</reference>
<reference evidence="1" key="2">
    <citation type="journal article" date="2023" name="IMA Fungus">
        <title>Comparative genomic study of the Penicillium genus elucidates a diverse pangenome and 15 lateral gene transfer events.</title>
        <authorList>
            <person name="Petersen C."/>
            <person name="Sorensen T."/>
            <person name="Nielsen M.R."/>
            <person name="Sondergaard T.E."/>
            <person name="Sorensen J.L."/>
            <person name="Fitzpatrick D.A."/>
            <person name="Frisvad J.C."/>
            <person name="Nielsen K.L."/>
        </authorList>
    </citation>
    <scope>NUCLEOTIDE SEQUENCE</scope>
    <source>
        <strain evidence="1">IBT 22155</strain>
    </source>
</reference>
<dbReference type="GeneID" id="81410001"/>
<dbReference type="AlphaFoldDB" id="A0A9W9KUY2"/>